<reference evidence="2 3" key="1">
    <citation type="submission" date="2016-03" db="EMBL/GenBank/DDBJ databases">
        <title>Cyphomyrmex costatus WGS genome.</title>
        <authorList>
            <person name="Nygaard S."/>
            <person name="Hu H."/>
            <person name="Boomsma J."/>
            <person name="Zhang G."/>
        </authorList>
    </citation>
    <scope>NUCLEOTIDE SEQUENCE [LARGE SCALE GENOMIC DNA]</scope>
    <source>
        <strain evidence="2">MS0001</strain>
        <tissue evidence="2">Whole body</tissue>
    </source>
</reference>
<evidence type="ECO:0000256" key="1">
    <source>
        <dbReference type="SAM" id="MobiDB-lite"/>
    </source>
</evidence>
<dbReference type="AlphaFoldDB" id="A0A195CU63"/>
<protein>
    <submittedName>
        <fullName evidence="2">Uncharacterized protein</fullName>
    </submittedName>
</protein>
<evidence type="ECO:0000313" key="3">
    <source>
        <dbReference type="Proteomes" id="UP000078542"/>
    </source>
</evidence>
<dbReference type="EMBL" id="KQ977279">
    <property type="protein sequence ID" value="KYN04195.1"/>
    <property type="molecule type" value="Genomic_DNA"/>
</dbReference>
<feature type="region of interest" description="Disordered" evidence="1">
    <location>
        <begin position="1"/>
        <end position="56"/>
    </location>
</feature>
<dbReference type="Proteomes" id="UP000078542">
    <property type="component" value="Unassembled WGS sequence"/>
</dbReference>
<keyword evidence="3" id="KW-1185">Reference proteome</keyword>
<name>A0A195CU63_9HYME</name>
<gene>
    <name evidence="2" type="ORF">ALC62_04960</name>
</gene>
<proteinExistence type="predicted"/>
<feature type="compositionally biased region" description="Basic residues" evidence="1">
    <location>
        <begin position="1"/>
        <end position="12"/>
    </location>
</feature>
<feature type="compositionally biased region" description="Basic and acidic residues" evidence="1">
    <location>
        <begin position="28"/>
        <end position="52"/>
    </location>
</feature>
<evidence type="ECO:0000313" key="2">
    <source>
        <dbReference type="EMBL" id="KYN04195.1"/>
    </source>
</evidence>
<organism evidence="2 3">
    <name type="scientific">Cyphomyrmex costatus</name>
    <dbReference type="NCBI Taxonomy" id="456900"/>
    <lineage>
        <taxon>Eukaryota</taxon>
        <taxon>Metazoa</taxon>
        <taxon>Ecdysozoa</taxon>
        <taxon>Arthropoda</taxon>
        <taxon>Hexapoda</taxon>
        <taxon>Insecta</taxon>
        <taxon>Pterygota</taxon>
        <taxon>Neoptera</taxon>
        <taxon>Endopterygota</taxon>
        <taxon>Hymenoptera</taxon>
        <taxon>Apocrita</taxon>
        <taxon>Aculeata</taxon>
        <taxon>Formicoidea</taxon>
        <taxon>Formicidae</taxon>
        <taxon>Myrmicinae</taxon>
        <taxon>Cyphomyrmex</taxon>
    </lineage>
</organism>
<accession>A0A195CU63</accession>
<sequence length="119" mass="13608">MIRSRSLRKSSYARKQDAKKAVGNKPLPMERKNNNSREREIIGARDGREGGGEKTPFYRSFRGEESQATPTHEIDPMINFQSRLNYAGRLSPIEEASPDSERAVCVVQKKKKKEKKEIT</sequence>